<feature type="chain" id="PRO_5047415047" description="High-potential iron-sulfur protein" evidence="8">
    <location>
        <begin position="30"/>
        <end position="105"/>
    </location>
</feature>
<dbReference type="Gene3D" id="4.10.490.10">
    <property type="entry name" value="High potential iron-sulphur protein"/>
    <property type="match status" value="1"/>
</dbReference>
<dbReference type="SUPFAM" id="SSF57652">
    <property type="entry name" value="HIPIP (high potential iron protein)"/>
    <property type="match status" value="1"/>
</dbReference>
<evidence type="ECO:0000313" key="10">
    <source>
        <dbReference type="EMBL" id="MDR7297166.1"/>
    </source>
</evidence>
<evidence type="ECO:0000256" key="3">
    <source>
        <dbReference type="ARBA" id="ARBA00022723"/>
    </source>
</evidence>
<dbReference type="Proteomes" id="UP001180536">
    <property type="component" value="Unassembled WGS sequence"/>
</dbReference>
<gene>
    <name evidence="10" type="ORF">J2X16_002513</name>
</gene>
<proteinExistence type="inferred from homology"/>
<comment type="subunit">
    <text evidence="7">Homodimer.</text>
</comment>
<organism evidence="10 11">
    <name type="scientific">Pelomonas aquatica</name>
    <dbReference type="NCBI Taxonomy" id="431058"/>
    <lineage>
        <taxon>Bacteria</taxon>
        <taxon>Pseudomonadati</taxon>
        <taxon>Pseudomonadota</taxon>
        <taxon>Betaproteobacteria</taxon>
        <taxon>Burkholderiales</taxon>
        <taxon>Sphaerotilaceae</taxon>
        <taxon>Roseateles</taxon>
    </lineage>
</organism>
<dbReference type="EMBL" id="JAVDXQ010000003">
    <property type="protein sequence ID" value="MDR7297166.1"/>
    <property type="molecule type" value="Genomic_DNA"/>
</dbReference>
<dbReference type="PROSITE" id="PS51373">
    <property type="entry name" value="HIPIP"/>
    <property type="match status" value="1"/>
</dbReference>
<keyword evidence="1 7" id="KW-0813">Transport</keyword>
<keyword evidence="8" id="KW-0732">Signal</keyword>
<dbReference type="InterPro" id="IPR036369">
    <property type="entry name" value="HIPIP_sf"/>
</dbReference>
<evidence type="ECO:0000256" key="5">
    <source>
        <dbReference type="ARBA" id="ARBA00023004"/>
    </source>
</evidence>
<keyword evidence="6 7" id="KW-0411">Iron-sulfur</keyword>
<evidence type="ECO:0000256" key="8">
    <source>
        <dbReference type="SAM" id="SignalP"/>
    </source>
</evidence>
<evidence type="ECO:0000256" key="7">
    <source>
        <dbReference type="RuleBase" id="RU000620"/>
    </source>
</evidence>
<keyword evidence="3 7" id="KW-0479">Metal-binding</keyword>
<evidence type="ECO:0000256" key="4">
    <source>
        <dbReference type="ARBA" id="ARBA00022982"/>
    </source>
</evidence>
<evidence type="ECO:0000259" key="9">
    <source>
        <dbReference type="PROSITE" id="PS51373"/>
    </source>
</evidence>
<accession>A0ABU1ZAW3</accession>
<dbReference type="Pfam" id="PF01355">
    <property type="entry name" value="HIPIP"/>
    <property type="match status" value="1"/>
</dbReference>
<dbReference type="RefSeq" id="WP_056873026.1">
    <property type="nucleotide sequence ID" value="NZ_JAVDXQ010000003.1"/>
</dbReference>
<evidence type="ECO:0000256" key="6">
    <source>
        <dbReference type="ARBA" id="ARBA00023014"/>
    </source>
</evidence>
<keyword evidence="2 7" id="KW-0004">4Fe-4S</keyword>
<evidence type="ECO:0000313" key="11">
    <source>
        <dbReference type="Proteomes" id="UP001180536"/>
    </source>
</evidence>
<dbReference type="InterPro" id="IPR000170">
    <property type="entry name" value="High_potential_FeS_prot"/>
</dbReference>
<keyword evidence="11" id="KW-1185">Reference proteome</keyword>
<keyword evidence="5 7" id="KW-0408">Iron</keyword>
<comment type="function">
    <text evidence="7">Specific class of high-redox-potential 4Fe-4S ferredoxins. Functions in anaerobic electron transport in most purple and in some other photosynthetic bacteria and in at least one genus (Paracoccus) of halophilic, denitrifying bacteria.</text>
</comment>
<evidence type="ECO:0000256" key="2">
    <source>
        <dbReference type="ARBA" id="ARBA00022485"/>
    </source>
</evidence>
<feature type="domain" description="High potential iron-sulfur proteins family profile" evidence="9">
    <location>
        <begin position="26"/>
        <end position="105"/>
    </location>
</feature>
<protein>
    <recommendedName>
        <fullName evidence="7">High-potential iron-sulfur protein</fullName>
        <shortName evidence="7">HiPIP</shortName>
    </recommendedName>
</protein>
<feature type="signal peptide" evidence="8">
    <location>
        <begin position="1"/>
        <end position="29"/>
    </location>
</feature>
<reference evidence="10 11" key="1">
    <citation type="submission" date="2023-07" db="EMBL/GenBank/DDBJ databases">
        <title>Sorghum-associated microbial communities from plants grown in Nebraska, USA.</title>
        <authorList>
            <person name="Schachtman D."/>
        </authorList>
    </citation>
    <scope>NUCLEOTIDE SEQUENCE [LARGE SCALE GENOMIC DNA]</scope>
    <source>
        <strain evidence="10 11">BE310</strain>
    </source>
</reference>
<name>A0ABU1ZAW3_9BURK</name>
<evidence type="ECO:0000256" key="1">
    <source>
        <dbReference type="ARBA" id="ARBA00022448"/>
    </source>
</evidence>
<comment type="caution">
    <text evidence="10">The sequence shown here is derived from an EMBL/GenBank/DDBJ whole genome shotgun (WGS) entry which is preliminary data.</text>
</comment>
<keyword evidence="4 7" id="KW-0249">Electron transport</keyword>
<comment type="similarity">
    <text evidence="7">Belongs to the high-potential iron-sulfur protein (HiPIP) family.</text>
</comment>
<sequence length="105" mass="11415">MQTLHPTRRVFMLQATVACLACPAVPAQANPVDEASETAVALGYKHDTTKVDAAKFPKHQASQHCANCQFWQAKPTEAWSSCAMFGRKAQVAKNGWCNAWVKAPG</sequence>